<dbReference type="InterPro" id="IPR051910">
    <property type="entry name" value="ComF/GntX_DNA_util-trans"/>
</dbReference>
<dbReference type="InterPro" id="IPR000836">
    <property type="entry name" value="PRTase_dom"/>
</dbReference>
<comment type="caution">
    <text evidence="3">The sequence shown here is derived from an EMBL/GenBank/DDBJ whole genome shotgun (WGS) entry which is preliminary data.</text>
</comment>
<dbReference type="Gene3D" id="3.40.50.2020">
    <property type="match status" value="1"/>
</dbReference>
<dbReference type="SUPFAM" id="SSF53271">
    <property type="entry name" value="PRTase-like"/>
    <property type="match status" value="1"/>
</dbReference>
<protein>
    <submittedName>
        <fullName evidence="3">ComF family protein</fullName>
    </submittedName>
</protein>
<dbReference type="Pfam" id="PF00156">
    <property type="entry name" value="Pribosyltran"/>
    <property type="match status" value="1"/>
</dbReference>
<dbReference type="Proteomes" id="UP000295510">
    <property type="component" value="Unassembled WGS sequence"/>
</dbReference>
<comment type="similarity">
    <text evidence="1">Belongs to the ComF/GntX family.</text>
</comment>
<evidence type="ECO:0000259" key="2">
    <source>
        <dbReference type="Pfam" id="PF00156"/>
    </source>
</evidence>
<evidence type="ECO:0000256" key="1">
    <source>
        <dbReference type="ARBA" id="ARBA00008007"/>
    </source>
</evidence>
<dbReference type="OrthoDB" id="9793412at2"/>
<gene>
    <name evidence="3" type="ORF">DFR43_11750</name>
</gene>
<dbReference type="PANTHER" id="PTHR47505">
    <property type="entry name" value="DNA UTILIZATION PROTEIN YHGH"/>
    <property type="match status" value="1"/>
</dbReference>
<organism evidence="3 4">
    <name type="scientific">Tepidicella xavieri</name>
    <dbReference type="NCBI Taxonomy" id="360241"/>
    <lineage>
        <taxon>Bacteria</taxon>
        <taxon>Pseudomonadati</taxon>
        <taxon>Pseudomonadota</taxon>
        <taxon>Betaproteobacteria</taxon>
        <taxon>Burkholderiales</taxon>
        <taxon>Tepidicella</taxon>
    </lineage>
</organism>
<evidence type="ECO:0000313" key="4">
    <source>
        <dbReference type="Proteomes" id="UP000295510"/>
    </source>
</evidence>
<proteinExistence type="inferred from homology"/>
<dbReference type="InterPro" id="IPR029057">
    <property type="entry name" value="PRTase-like"/>
</dbReference>
<evidence type="ECO:0000313" key="3">
    <source>
        <dbReference type="EMBL" id="TDQ40549.1"/>
    </source>
</evidence>
<dbReference type="RefSeq" id="WP_133599008.1">
    <property type="nucleotide sequence ID" value="NZ_SNYL01000017.1"/>
</dbReference>
<accession>A0A4R6U753</accession>
<dbReference type="CDD" id="cd06223">
    <property type="entry name" value="PRTases_typeI"/>
    <property type="match status" value="1"/>
</dbReference>
<feature type="domain" description="Phosphoribosyltransferase" evidence="2">
    <location>
        <begin position="142"/>
        <end position="245"/>
    </location>
</feature>
<name>A0A4R6U753_9BURK</name>
<sequence length="257" mass="28373">MKTWNRSSGQSAGTPDHGIRWLPTTCALCRIWSDSVLCPACRQDHARIIPRCPGCAHPLAPGLTRCNRCAQDGPGALAACMARVAYAWPWDDIVARFKFRAQPAWARELARLMLDDPQIVTALAAADGLIPIPLAPSRLRERGFNQAAELARQLGRRLHRPVRPHALLRRETQRTQHELDRAERQAHARLAFAVAAQERPHIAGRHWMLVDDVMTTGATLQAAAQRLREAGAASVGAVVFARTPAPSAQHWLAEPME</sequence>
<keyword evidence="4" id="KW-1185">Reference proteome</keyword>
<reference evidence="3 4" key="1">
    <citation type="submission" date="2019-03" db="EMBL/GenBank/DDBJ databases">
        <title>Genomic Encyclopedia of Type Strains, Phase IV (KMG-IV): sequencing the most valuable type-strain genomes for metagenomic binning, comparative biology and taxonomic classification.</title>
        <authorList>
            <person name="Goeker M."/>
        </authorList>
    </citation>
    <scope>NUCLEOTIDE SEQUENCE [LARGE SCALE GENOMIC DNA]</scope>
    <source>
        <strain evidence="3 4">DSM 19605</strain>
    </source>
</reference>
<dbReference type="EMBL" id="SNYL01000017">
    <property type="protein sequence ID" value="TDQ40549.1"/>
    <property type="molecule type" value="Genomic_DNA"/>
</dbReference>
<dbReference type="AlphaFoldDB" id="A0A4R6U753"/>
<dbReference type="PANTHER" id="PTHR47505:SF1">
    <property type="entry name" value="DNA UTILIZATION PROTEIN YHGH"/>
    <property type="match status" value="1"/>
</dbReference>